<dbReference type="EMBL" id="QQBC01000003">
    <property type="protein sequence ID" value="RDI67298.1"/>
    <property type="molecule type" value="Genomic_DNA"/>
</dbReference>
<dbReference type="Pfam" id="PF03724">
    <property type="entry name" value="META"/>
    <property type="match status" value="2"/>
</dbReference>
<accession>A0A370I9B9</accession>
<feature type="domain" description="DUF306" evidence="1">
    <location>
        <begin position="35"/>
        <end position="132"/>
    </location>
</feature>
<protein>
    <submittedName>
        <fullName evidence="2">Heat shock protein HslJ</fullName>
    </submittedName>
</protein>
<dbReference type="PANTHER" id="PTHR35535:SF1">
    <property type="entry name" value="HEAT SHOCK PROTEIN HSLJ"/>
    <property type="match status" value="1"/>
</dbReference>
<sequence>MSAHVLRWIPVVAIAGLAIGCSSGHGDSDRPTPMGHTFVSTKVDGTPIPGGGPLVLTFADGRVSAQAGCNTSSGPVAFDGDVLRVSGLATTMMGCPGERGGADGWQTELLQAAPTWKLDGTTLTLTGNGKTVTLLDKKAAQPDRALTGTTWTVTTLVRPNGQVTSQVLEQTEPNLTIASDGRVSGSAGCNRMTGTAEVAAGGQEVTFRIATTKMACEPDVMEVERQVLEALDGRTRATVDADTLTLHNDGNNTGLVLRAES</sequence>
<dbReference type="InterPro" id="IPR053147">
    <property type="entry name" value="Hsp_HslJ-like"/>
</dbReference>
<organism evidence="2 3">
    <name type="scientific">Nocardia pseudobrasiliensis</name>
    <dbReference type="NCBI Taxonomy" id="45979"/>
    <lineage>
        <taxon>Bacteria</taxon>
        <taxon>Bacillati</taxon>
        <taxon>Actinomycetota</taxon>
        <taxon>Actinomycetes</taxon>
        <taxon>Mycobacteriales</taxon>
        <taxon>Nocardiaceae</taxon>
        <taxon>Nocardia</taxon>
    </lineage>
</organism>
<proteinExistence type="predicted"/>
<reference evidence="2 3" key="1">
    <citation type="submission" date="2018-07" db="EMBL/GenBank/DDBJ databases">
        <title>Genomic Encyclopedia of Type Strains, Phase IV (KMG-IV): sequencing the most valuable type-strain genomes for metagenomic binning, comparative biology and taxonomic classification.</title>
        <authorList>
            <person name="Goeker M."/>
        </authorList>
    </citation>
    <scope>NUCLEOTIDE SEQUENCE [LARGE SCALE GENOMIC DNA]</scope>
    <source>
        <strain evidence="2 3">DSM 44290</strain>
    </source>
</reference>
<keyword evidence="2" id="KW-0346">Stress response</keyword>
<evidence type="ECO:0000259" key="1">
    <source>
        <dbReference type="Pfam" id="PF03724"/>
    </source>
</evidence>
<dbReference type="PROSITE" id="PS51257">
    <property type="entry name" value="PROKAR_LIPOPROTEIN"/>
    <property type="match status" value="1"/>
</dbReference>
<dbReference type="RefSeq" id="WP_068000317.1">
    <property type="nucleotide sequence ID" value="NZ_QQBC01000003.1"/>
</dbReference>
<dbReference type="InterPro" id="IPR005184">
    <property type="entry name" value="DUF306_Meta_HslJ"/>
</dbReference>
<gene>
    <name evidence="2" type="ORF">DFR76_103369</name>
</gene>
<dbReference type="STRING" id="1210086.GCA_001613105_04279"/>
<evidence type="ECO:0000313" key="3">
    <source>
        <dbReference type="Proteomes" id="UP000254869"/>
    </source>
</evidence>
<comment type="caution">
    <text evidence="2">The sequence shown here is derived from an EMBL/GenBank/DDBJ whole genome shotgun (WGS) entry which is preliminary data.</text>
</comment>
<dbReference type="AlphaFoldDB" id="A0A370I9B9"/>
<dbReference type="Proteomes" id="UP000254869">
    <property type="component" value="Unassembled WGS sequence"/>
</dbReference>
<feature type="domain" description="DUF306" evidence="1">
    <location>
        <begin position="144"/>
        <end position="253"/>
    </location>
</feature>
<dbReference type="PANTHER" id="PTHR35535">
    <property type="entry name" value="HEAT SHOCK PROTEIN HSLJ"/>
    <property type="match status" value="1"/>
</dbReference>
<evidence type="ECO:0000313" key="2">
    <source>
        <dbReference type="EMBL" id="RDI67298.1"/>
    </source>
</evidence>
<dbReference type="Gene3D" id="2.40.128.270">
    <property type="match status" value="2"/>
</dbReference>
<name>A0A370I9B9_9NOCA</name>
<dbReference type="InterPro" id="IPR038670">
    <property type="entry name" value="HslJ-like_sf"/>
</dbReference>
<keyword evidence="3" id="KW-1185">Reference proteome</keyword>